<keyword evidence="3" id="KW-0808">Transferase</keyword>
<dbReference type="Proteomes" id="UP000034883">
    <property type="component" value="Chromosome"/>
</dbReference>
<dbReference type="SUPFAM" id="SSF53328">
    <property type="entry name" value="Formyltransferase"/>
    <property type="match status" value="1"/>
</dbReference>
<dbReference type="GO" id="GO:0005829">
    <property type="term" value="C:cytosol"/>
    <property type="evidence" value="ECO:0007669"/>
    <property type="project" value="TreeGrafter"/>
</dbReference>
<dbReference type="Pfam" id="PF00551">
    <property type="entry name" value="Formyl_trans_N"/>
    <property type="match status" value="1"/>
</dbReference>
<dbReference type="OrthoDB" id="9806170at2"/>
<dbReference type="InterPro" id="IPR002376">
    <property type="entry name" value="Formyl_transf_N"/>
</dbReference>
<sequence>MRFLYLGLPLGATVLLRAGHVPVACVIGHPDAPGMPRLRRRLPRETLLLGRPSLSDPAVRDALLGTRYDALLSWFWPKRIPVELLEAAPRGAFGVHPSLLPRWRGPDPYFHAIAAGDPITGVSLHRLEAEYDTGAVIARVSVPIRDDDTAWTLARRLDRPSLGLLVTCADVLDAGLSLPGEPQDPALVTEAPPPDEDDLALRFADDDADALCRRVRAAAPEPGASALLEETLVTVQRARPWRGAFPSALRAGEAFVAPEGVVVRAKEGGVLLERVRVEDDDEVLEGSAIADLLSP</sequence>
<reference evidence="3 4" key="1">
    <citation type="submission" date="2015-03" db="EMBL/GenBank/DDBJ databases">
        <title>Genome assembly of Sandaracinus amylolyticus DSM 53668.</title>
        <authorList>
            <person name="Sharma G."/>
            <person name="Subramanian S."/>
        </authorList>
    </citation>
    <scope>NUCLEOTIDE SEQUENCE [LARGE SCALE GENOMIC DNA]</scope>
    <source>
        <strain evidence="3 4">DSM 53668</strain>
    </source>
</reference>
<dbReference type="STRING" id="927083.DB32_002947"/>
<dbReference type="PANTHER" id="PTHR11138:SF5">
    <property type="entry name" value="METHIONYL-TRNA FORMYLTRANSFERASE, MITOCHONDRIAL"/>
    <property type="match status" value="1"/>
</dbReference>
<dbReference type="Pfam" id="PF02911">
    <property type="entry name" value="Formyl_trans_C"/>
    <property type="match status" value="1"/>
</dbReference>
<dbReference type="CDD" id="cd08369">
    <property type="entry name" value="FMT_core"/>
    <property type="match status" value="1"/>
</dbReference>
<organism evidence="3 4">
    <name type="scientific">Sandaracinus amylolyticus</name>
    <dbReference type="NCBI Taxonomy" id="927083"/>
    <lineage>
        <taxon>Bacteria</taxon>
        <taxon>Pseudomonadati</taxon>
        <taxon>Myxococcota</taxon>
        <taxon>Polyangia</taxon>
        <taxon>Polyangiales</taxon>
        <taxon>Sandaracinaceae</taxon>
        <taxon>Sandaracinus</taxon>
    </lineage>
</organism>
<dbReference type="GO" id="GO:0004479">
    <property type="term" value="F:methionyl-tRNA formyltransferase activity"/>
    <property type="evidence" value="ECO:0007669"/>
    <property type="project" value="TreeGrafter"/>
</dbReference>
<gene>
    <name evidence="3" type="ORF">DB32_002947</name>
</gene>
<name>A0A0F6W2J3_9BACT</name>
<proteinExistence type="predicted"/>
<dbReference type="SUPFAM" id="SSF50486">
    <property type="entry name" value="FMT C-terminal domain-like"/>
    <property type="match status" value="1"/>
</dbReference>
<keyword evidence="4" id="KW-1185">Reference proteome</keyword>
<dbReference type="KEGG" id="samy:DB32_002947"/>
<dbReference type="InterPro" id="IPR011034">
    <property type="entry name" value="Formyl_transferase-like_C_sf"/>
</dbReference>
<dbReference type="Gene3D" id="3.40.50.12230">
    <property type="match status" value="1"/>
</dbReference>
<dbReference type="RefSeq" id="WP_053233028.1">
    <property type="nucleotide sequence ID" value="NZ_CP011125.1"/>
</dbReference>
<accession>A0A0F6W2J3</accession>
<evidence type="ECO:0000259" key="1">
    <source>
        <dbReference type="Pfam" id="PF00551"/>
    </source>
</evidence>
<dbReference type="InterPro" id="IPR005793">
    <property type="entry name" value="Formyl_trans_C"/>
</dbReference>
<evidence type="ECO:0000259" key="2">
    <source>
        <dbReference type="Pfam" id="PF02911"/>
    </source>
</evidence>
<feature type="domain" description="Formyl transferase N-terminal" evidence="1">
    <location>
        <begin position="50"/>
        <end position="160"/>
    </location>
</feature>
<feature type="domain" description="Formyl transferase C-terminal" evidence="2">
    <location>
        <begin position="198"/>
        <end position="280"/>
    </location>
</feature>
<protein>
    <submittedName>
        <fullName evidence="3">Methionyl-tRNA formyltransferase</fullName>
    </submittedName>
</protein>
<dbReference type="EMBL" id="CP011125">
    <property type="protein sequence ID" value="AKF05798.1"/>
    <property type="molecule type" value="Genomic_DNA"/>
</dbReference>
<dbReference type="PANTHER" id="PTHR11138">
    <property type="entry name" value="METHIONYL-TRNA FORMYLTRANSFERASE"/>
    <property type="match status" value="1"/>
</dbReference>
<evidence type="ECO:0000313" key="3">
    <source>
        <dbReference type="EMBL" id="AKF05798.1"/>
    </source>
</evidence>
<evidence type="ECO:0000313" key="4">
    <source>
        <dbReference type="Proteomes" id="UP000034883"/>
    </source>
</evidence>
<dbReference type="InterPro" id="IPR036477">
    <property type="entry name" value="Formyl_transf_N_sf"/>
</dbReference>
<dbReference type="AlphaFoldDB" id="A0A0F6W2J3"/>